<proteinExistence type="predicted"/>
<accession>A0A6N7KPC4</accession>
<evidence type="ECO:0000313" key="2">
    <source>
        <dbReference type="Proteomes" id="UP000450000"/>
    </source>
</evidence>
<gene>
    <name evidence="1" type="ORF">F7Q99_08940</name>
</gene>
<comment type="caution">
    <text evidence="1">The sequence shown here is derived from an EMBL/GenBank/DDBJ whole genome shotgun (WGS) entry which is preliminary data.</text>
</comment>
<dbReference type="EMBL" id="WBOF01000001">
    <property type="protein sequence ID" value="MQS12409.1"/>
    <property type="molecule type" value="Genomic_DNA"/>
</dbReference>
<dbReference type="PROSITE" id="PS51257">
    <property type="entry name" value="PROKAR_LIPOPROTEIN"/>
    <property type="match status" value="1"/>
</dbReference>
<reference evidence="1 2" key="1">
    <citation type="submission" date="2019-09" db="EMBL/GenBank/DDBJ databases">
        <title>Genome Sequences of Streptomyces kaniharaensis ATCC 21070.</title>
        <authorList>
            <person name="Zhu W."/>
            <person name="De Crecy-Lagard V."/>
            <person name="Richards N.G."/>
        </authorList>
    </citation>
    <scope>NUCLEOTIDE SEQUENCE [LARGE SCALE GENOMIC DNA]</scope>
    <source>
        <strain evidence="1 2">SF-557</strain>
    </source>
</reference>
<evidence type="ECO:0000313" key="1">
    <source>
        <dbReference type="EMBL" id="MQS12409.1"/>
    </source>
</evidence>
<name>A0A6N7KPC4_9ACTN</name>
<protein>
    <recommendedName>
        <fullName evidence="3">Secreted protein</fullName>
    </recommendedName>
</protein>
<keyword evidence="2" id="KW-1185">Reference proteome</keyword>
<dbReference type="AlphaFoldDB" id="A0A6N7KPC4"/>
<dbReference type="Proteomes" id="UP000450000">
    <property type="component" value="Unassembled WGS sequence"/>
</dbReference>
<dbReference type="OrthoDB" id="3870331at2"/>
<dbReference type="RefSeq" id="WP_153460791.1">
    <property type="nucleotide sequence ID" value="NZ_WBOF01000001.1"/>
</dbReference>
<evidence type="ECO:0008006" key="3">
    <source>
        <dbReference type="Google" id="ProtNLM"/>
    </source>
</evidence>
<organism evidence="1 2">
    <name type="scientific">Streptomyces kaniharaensis</name>
    <dbReference type="NCBI Taxonomy" id="212423"/>
    <lineage>
        <taxon>Bacteria</taxon>
        <taxon>Bacillati</taxon>
        <taxon>Actinomycetota</taxon>
        <taxon>Actinomycetes</taxon>
        <taxon>Kitasatosporales</taxon>
        <taxon>Streptomycetaceae</taxon>
        <taxon>Streptomyces</taxon>
    </lineage>
</organism>
<sequence>MPSSIARPAALAVAGLIIILPLSAVSCSAAQKALDCGTTAARVTGDIADVTSAYSNASNDSATAGKALQKLKNDLDQLGRNSKNTDVVKAVNDLKTQADKVQQAVDKKEVPDLKPLGDAAGNLTSVCTG</sequence>